<name>A0A0D2PGU1_HYPSF</name>
<dbReference type="EMBL" id="KN817523">
    <property type="protein sequence ID" value="KJA27711.1"/>
    <property type="molecule type" value="Genomic_DNA"/>
</dbReference>
<dbReference type="InterPro" id="IPR027520">
    <property type="entry name" value="Slx1"/>
</dbReference>
<evidence type="ECO:0000259" key="10">
    <source>
        <dbReference type="PROSITE" id="PS50164"/>
    </source>
</evidence>
<proteinExistence type="inferred from homology"/>
<dbReference type="CDD" id="cd10455">
    <property type="entry name" value="GIY-YIG_SLX1"/>
    <property type="match status" value="1"/>
</dbReference>
<dbReference type="Gene3D" id="3.30.40.10">
    <property type="entry name" value="Zinc/RING finger domain, C3HC4 (zinc finger)"/>
    <property type="match status" value="1"/>
</dbReference>
<keyword evidence="12" id="KW-1185">Reference proteome</keyword>
<dbReference type="HAMAP" id="MF_03100">
    <property type="entry name" value="Endonuc_su_Slx1"/>
    <property type="match status" value="1"/>
</dbReference>
<accession>A0A0D2PGU1</accession>
<evidence type="ECO:0000313" key="12">
    <source>
        <dbReference type="Proteomes" id="UP000054270"/>
    </source>
</evidence>
<feature type="region of interest" description="Disordered" evidence="9">
    <location>
        <begin position="699"/>
        <end position="726"/>
    </location>
</feature>
<evidence type="ECO:0000256" key="6">
    <source>
        <dbReference type="ARBA" id="ARBA00023204"/>
    </source>
</evidence>
<reference evidence="12" key="1">
    <citation type="submission" date="2014-04" db="EMBL/GenBank/DDBJ databases">
        <title>Evolutionary Origins and Diversification of the Mycorrhizal Mutualists.</title>
        <authorList>
            <consortium name="DOE Joint Genome Institute"/>
            <consortium name="Mycorrhizal Genomics Consortium"/>
            <person name="Kohler A."/>
            <person name="Kuo A."/>
            <person name="Nagy L.G."/>
            <person name="Floudas D."/>
            <person name="Copeland A."/>
            <person name="Barry K.W."/>
            <person name="Cichocki N."/>
            <person name="Veneault-Fourrey C."/>
            <person name="LaButti K."/>
            <person name="Lindquist E.A."/>
            <person name="Lipzen A."/>
            <person name="Lundell T."/>
            <person name="Morin E."/>
            <person name="Murat C."/>
            <person name="Riley R."/>
            <person name="Ohm R."/>
            <person name="Sun H."/>
            <person name="Tunlid A."/>
            <person name="Henrissat B."/>
            <person name="Grigoriev I.V."/>
            <person name="Hibbett D.S."/>
            <person name="Martin F."/>
        </authorList>
    </citation>
    <scope>NUCLEOTIDE SEQUENCE [LARGE SCALE GENOMIC DNA]</scope>
    <source>
        <strain evidence="12">FD-334 SS-4</strain>
    </source>
</reference>
<keyword evidence="5 8" id="KW-0233">DNA recombination</keyword>
<organism evidence="11 12">
    <name type="scientific">Hypholoma sublateritium (strain FD-334 SS-4)</name>
    <dbReference type="NCBI Taxonomy" id="945553"/>
    <lineage>
        <taxon>Eukaryota</taxon>
        <taxon>Fungi</taxon>
        <taxon>Dikarya</taxon>
        <taxon>Basidiomycota</taxon>
        <taxon>Agaricomycotina</taxon>
        <taxon>Agaricomycetes</taxon>
        <taxon>Agaricomycetidae</taxon>
        <taxon>Agaricales</taxon>
        <taxon>Agaricineae</taxon>
        <taxon>Strophariaceae</taxon>
        <taxon>Hypholoma</taxon>
    </lineage>
</organism>
<feature type="region of interest" description="Disordered" evidence="9">
    <location>
        <begin position="436"/>
        <end position="640"/>
    </location>
</feature>
<keyword evidence="7 8" id="KW-0539">Nucleus</keyword>
<keyword evidence="1 8" id="KW-0540">Nuclease</keyword>
<comment type="similarity">
    <text evidence="8">Belongs to the SLX1 family.</text>
</comment>
<dbReference type="AlphaFoldDB" id="A0A0D2PGU1"/>
<keyword evidence="6 8" id="KW-0234">DNA repair</keyword>
<protein>
    <recommendedName>
        <fullName evidence="10">GIY-YIG domain-containing protein</fullName>
    </recommendedName>
</protein>
<dbReference type="InterPro" id="IPR013083">
    <property type="entry name" value="Znf_RING/FYVE/PHD"/>
</dbReference>
<feature type="region of interest" description="Disordered" evidence="9">
    <location>
        <begin position="308"/>
        <end position="416"/>
    </location>
</feature>
<feature type="compositionally biased region" description="Polar residues" evidence="9">
    <location>
        <begin position="504"/>
        <end position="515"/>
    </location>
</feature>
<evidence type="ECO:0000256" key="1">
    <source>
        <dbReference type="ARBA" id="ARBA00022722"/>
    </source>
</evidence>
<dbReference type="InterPro" id="IPR035901">
    <property type="entry name" value="GIY-YIG_endonuc_sf"/>
</dbReference>
<dbReference type="GO" id="GO:0000724">
    <property type="term" value="P:double-strand break repair via homologous recombination"/>
    <property type="evidence" value="ECO:0007669"/>
    <property type="project" value="TreeGrafter"/>
</dbReference>
<dbReference type="PANTHER" id="PTHR20208:SF10">
    <property type="entry name" value="STRUCTURE-SPECIFIC ENDONUCLEASE SUBUNIT SLX1"/>
    <property type="match status" value="1"/>
</dbReference>
<comment type="function">
    <text evidence="8">Catalytic subunit of the SLX1-SLX4 structure-specific endonuclease that resolves DNA secondary structures generated during DNA repair and recombination. Has endonuclease activity towards branched DNA substrates, introducing single-strand cuts in duplex DNA close to junctions with ss-DNA.</text>
</comment>
<keyword evidence="3 8" id="KW-0227">DNA damage</keyword>
<dbReference type="PANTHER" id="PTHR20208">
    <property type="entry name" value="STRUCTURE-SPECIFIC ENDONUCLEASE SUBUNIT SLX1"/>
    <property type="match status" value="1"/>
</dbReference>
<evidence type="ECO:0000256" key="5">
    <source>
        <dbReference type="ARBA" id="ARBA00023172"/>
    </source>
</evidence>
<dbReference type="PROSITE" id="PS50164">
    <property type="entry name" value="GIY_YIG"/>
    <property type="match status" value="1"/>
</dbReference>
<comment type="caution">
    <text evidence="8">Lacks conserved residue(s) required for the propagation of feature annotation.</text>
</comment>
<sequence>MLPLLPIRQLGARSSILQHAFPSFYACYLLKSVQTPESTTVYIGSTPSPPRRIRQHNGEIAQGARKTQRKRPWVMQMIVHGFPSRLAALQFEWAWQHPHKSRHMRDSTGRLFGERRSKAMKKNVAIVRSMIARHPFNRWPLHVKLFTEEAVAHWAASVRAPHVAPLPPGFTCAVELEGVDGKSGHPGSGRTGPMAADDAEFTAALLAKNTALIASGRGLDCTVCHAPLDMHASNALATALCPHEGCVAASHLACLAQHFLTEEGGAGTEFIPRGGHCAACAEYTLWGDVVRGCYRRLPPNGQEYADIASDDMFVTDDDPPTPARRKAGGAKRKRLGEAPGTDSSEGESFDFDNIASSSGSGSGALVKRTPGRPRTVRAAGITPKPRKARALSMTPRAKPGPKPKPKIAKAMGKTRAPAMGVDALSVSSEGEVFDFDNIASSSDSDGATPAKRKPGRPRAVPSTTPRAKPGPKPKPKPVSAKAKGKARASTPDALVVSSDGESFDFSNLGSSSDSAPPTPVRRSPGRPRKVPAATTTPAPPTRSALPKTPRSKSPARKSTVRASPAKTGVRLSGTESPAGNASIAAAGVPPKRKPGRPRKDSTPSAQALRAPVRPFHSQALGGRPLPRAGPTSPDSSSASSDVEILEVCVAGCANNGRGAGEGMSCNHAPNFWSPGHTRPPNPRLEVDDALAQAMAHLSVSPPYQPQPAGSAHRTPRREIEVIELSD</sequence>
<evidence type="ECO:0000256" key="3">
    <source>
        <dbReference type="ARBA" id="ARBA00022763"/>
    </source>
</evidence>
<feature type="compositionally biased region" description="Basic residues" evidence="9">
    <location>
        <begin position="549"/>
        <end position="559"/>
    </location>
</feature>
<keyword evidence="4 8" id="KW-0378">Hydrolase</keyword>
<evidence type="ECO:0000313" key="11">
    <source>
        <dbReference type="EMBL" id="KJA27711.1"/>
    </source>
</evidence>
<evidence type="ECO:0000256" key="8">
    <source>
        <dbReference type="HAMAP-Rule" id="MF_03100"/>
    </source>
</evidence>
<dbReference type="GO" id="GO:0008821">
    <property type="term" value="F:crossover junction DNA endonuclease activity"/>
    <property type="evidence" value="ECO:0007669"/>
    <property type="project" value="TreeGrafter"/>
</dbReference>
<dbReference type="FunFam" id="3.40.1440.10:FF:000006">
    <property type="entry name" value="Structure-specific endonuclease subunit SLX1"/>
    <property type="match status" value="1"/>
</dbReference>
<dbReference type="GO" id="GO:0017108">
    <property type="term" value="F:5'-flap endonuclease activity"/>
    <property type="evidence" value="ECO:0007669"/>
    <property type="project" value="InterPro"/>
</dbReference>
<evidence type="ECO:0000256" key="2">
    <source>
        <dbReference type="ARBA" id="ARBA00022759"/>
    </source>
</evidence>
<comment type="cofactor">
    <cofactor evidence="8">
        <name>a divalent metal cation</name>
        <dbReference type="ChEBI" id="CHEBI:60240"/>
    </cofactor>
</comment>
<gene>
    <name evidence="11" type="ORF">HYPSUDRAFT_34839</name>
</gene>
<dbReference type="SUPFAM" id="SSF82771">
    <property type="entry name" value="GIY-YIG endonuclease"/>
    <property type="match status" value="1"/>
</dbReference>
<evidence type="ECO:0000256" key="7">
    <source>
        <dbReference type="ARBA" id="ARBA00023242"/>
    </source>
</evidence>
<dbReference type="Pfam" id="PF21202">
    <property type="entry name" value="SLX1_C"/>
    <property type="match status" value="1"/>
</dbReference>
<dbReference type="Gene3D" id="3.40.1440.10">
    <property type="entry name" value="GIY-YIG endonuclease"/>
    <property type="match status" value="1"/>
</dbReference>
<dbReference type="Proteomes" id="UP000054270">
    <property type="component" value="Unassembled WGS sequence"/>
</dbReference>
<feature type="domain" description="GIY-YIG" evidence="10">
    <location>
        <begin position="23"/>
        <end position="105"/>
    </location>
</feature>
<evidence type="ECO:0000256" key="4">
    <source>
        <dbReference type="ARBA" id="ARBA00022801"/>
    </source>
</evidence>
<evidence type="ECO:0000256" key="9">
    <source>
        <dbReference type="SAM" id="MobiDB-lite"/>
    </source>
</evidence>
<dbReference type="Pfam" id="PF01541">
    <property type="entry name" value="GIY-YIG"/>
    <property type="match status" value="1"/>
</dbReference>
<dbReference type="OrthoDB" id="24645at2759"/>
<dbReference type="OMA" id="CVAGCAN"/>
<comment type="subcellular location">
    <subcellularLocation>
        <location evidence="8">Nucleus</location>
    </subcellularLocation>
</comment>
<dbReference type="InterPro" id="IPR048749">
    <property type="entry name" value="SLX1_C"/>
</dbReference>
<comment type="subunit">
    <text evidence="8">Forms a heterodimer with SLX4.</text>
</comment>
<dbReference type="GO" id="GO:0033557">
    <property type="term" value="C:Slx1-Slx4 complex"/>
    <property type="evidence" value="ECO:0007669"/>
    <property type="project" value="UniProtKB-UniRule"/>
</dbReference>
<dbReference type="InterPro" id="IPR000305">
    <property type="entry name" value="GIY-YIG_endonuc"/>
</dbReference>
<feature type="compositionally biased region" description="Basic residues" evidence="9">
    <location>
        <begin position="323"/>
        <end position="334"/>
    </location>
</feature>
<dbReference type="InterPro" id="IPR050381">
    <property type="entry name" value="SLX1_endonuclease"/>
</dbReference>
<dbReference type="STRING" id="945553.A0A0D2PGU1"/>
<keyword evidence="2 8" id="KW-0255">Endonuclease</keyword>